<dbReference type="Proteomes" id="UP000824890">
    <property type="component" value="Unassembled WGS sequence"/>
</dbReference>
<evidence type="ECO:0000256" key="1">
    <source>
        <dbReference type="SAM" id="Phobius"/>
    </source>
</evidence>
<proteinExistence type="predicted"/>
<dbReference type="EMBL" id="JAGKQM010000013">
    <property type="protein sequence ID" value="KAH0889095.1"/>
    <property type="molecule type" value="Genomic_DNA"/>
</dbReference>
<comment type="caution">
    <text evidence="2">The sequence shown here is derived from an EMBL/GenBank/DDBJ whole genome shotgun (WGS) entry which is preliminary data.</text>
</comment>
<evidence type="ECO:0000313" key="3">
    <source>
        <dbReference type="Proteomes" id="UP000824890"/>
    </source>
</evidence>
<gene>
    <name evidence="2" type="ORF">HID58_051524</name>
</gene>
<organism evidence="2 3">
    <name type="scientific">Brassica napus</name>
    <name type="common">Rape</name>
    <dbReference type="NCBI Taxonomy" id="3708"/>
    <lineage>
        <taxon>Eukaryota</taxon>
        <taxon>Viridiplantae</taxon>
        <taxon>Streptophyta</taxon>
        <taxon>Embryophyta</taxon>
        <taxon>Tracheophyta</taxon>
        <taxon>Spermatophyta</taxon>
        <taxon>Magnoliopsida</taxon>
        <taxon>eudicotyledons</taxon>
        <taxon>Gunneridae</taxon>
        <taxon>Pentapetalae</taxon>
        <taxon>rosids</taxon>
        <taxon>malvids</taxon>
        <taxon>Brassicales</taxon>
        <taxon>Brassicaceae</taxon>
        <taxon>Brassiceae</taxon>
        <taxon>Brassica</taxon>
    </lineage>
</organism>
<keyword evidence="1" id="KW-0812">Transmembrane</keyword>
<sequence length="85" mass="9669">MKFIYGRNITEIMCPPSTLLFLILSIVAIDYLPLASSRVRNLSEHQWCVTALSATDVAKEMLTVTQSNLVDPVRGMYCRMKDFKI</sequence>
<accession>A0ABQ8A975</accession>
<keyword evidence="1" id="KW-0472">Membrane</keyword>
<keyword evidence="3" id="KW-1185">Reference proteome</keyword>
<protein>
    <submittedName>
        <fullName evidence="2">Uncharacterized protein</fullName>
    </submittedName>
</protein>
<keyword evidence="1" id="KW-1133">Transmembrane helix</keyword>
<feature type="transmembrane region" description="Helical" evidence="1">
    <location>
        <begin position="12"/>
        <end position="34"/>
    </location>
</feature>
<name>A0ABQ8A975_BRANA</name>
<reference evidence="2 3" key="1">
    <citation type="submission" date="2021-05" db="EMBL/GenBank/DDBJ databases">
        <title>Genome Assembly of Synthetic Allotetraploid Brassica napus Reveals Homoeologous Exchanges between Subgenomes.</title>
        <authorList>
            <person name="Davis J.T."/>
        </authorList>
    </citation>
    <scope>NUCLEOTIDE SEQUENCE [LARGE SCALE GENOMIC DNA]</scope>
    <source>
        <strain evidence="3">cv. Da-Ae</strain>
        <tissue evidence="2">Seedling</tissue>
    </source>
</reference>
<evidence type="ECO:0000313" key="2">
    <source>
        <dbReference type="EMBL" id="KAH0889095.1"/>
    </source>
</evidence>